<keyword evidence="1" id="KW-0808">Transferase</keyword>
<protein>
    <submittedName>
        <fullName evidence="1">SAM dependent carboxyl methyltransferase</fullName>
    </submittedName>
</protein>
<gene>
    <name evidence="1" type="ORF">TorRG33x02_354920</name>
</gene>
<keyword evidence="2" id="KW-1185">Reference proteome</keyword>
<dbReference type="EMBL" id="JXTC01001010">
    <property type="protein sequence ID" value="PON33487.1"/>
    <property type="molecule type" value="Genomic_DNA"/>
</dbReference>
<dbReference type="Proteomes" id="UP000237000">
    <property type="component" value="Unassembled WGS sequence"/>
</dbReference>
<dbReference type="OrthoDB" id="1523883at2759"/>
<dbReference type="PANTHER" id="PTHR31009">
    <property type="entry name" value="S-ADENOSYL-L-METHIONINE:CARBOXYL METHYLTRANSFERASE FAMILY PROTEIN"/>
    <property type="match status" value="1"/>
</dbReference>
<evidence type="ECO:0000313" key="2">
    <source>
        <dbReference type="Proteomes" id="UP000237000"/>
    </source>
</evidence>
<dbReference type="STRING" id="63057.A0A2P5AAB9"/>
<proteinExistence type="predicted"/>
<name>A0A2P5AAB9_TREOI</name>
<sequence>MIDAVEHKCHQSRGKDSHELPEFQAFFNDQTSNDFNQLFTSLPPERRYFAAGLPGSFRSRLFPSASLHFVNSAYAIQILSLLPKEVVDKSSPARNKGRIHYSNSAPEVVKALMKLNSP</sequence>
<keyword evidence="1" id="KW-0489">Methyltransferase</keyword>
<accession>A0A2P5AAB9</accession>
<comment type="caution">
    <text evidence="1">The sequence shown here is derived from an EMBL/GenBank/DDBJ whole genome shotgun (WGS) entry which is preliminary data.</text>
</comment>
<dbReference type="GO" id="GO:0008168">
    <property type="term" value="F:methyltransferase activity"/>
    <property type="evidence" value="ECO:0007669"/>
    <property type="project" value="UniProtKB-KW"/>
</dbReference>
<dbReference type="InParanoid" id="A0A2P5AAB9"/>
<dbReference type="InterPro" id="IPR005299">
    <property type="entry name" value="MeTrfase_7"/>
</dbReference>
<dbReference type="InterPro" id="IPR029063">
    <property type="entry name" value="SAM-dependent_MTases_sf"/>
</dbReference>
<reference evidence="2" key="1">
    <citation type="submission" date="2016-06" db="EMBL/GenBank/DDBJ databases">
        <title>Parallel loss of symbiosis genes in relatives of nitrogen-fixing non-legume Parasponia.</title>
        <authorList>
            <person name="Van Velzen R."/>
            <person name="Holmer R."/>
            <person name="Bu F."/>
            <person name="Rutten L."/>
            <person name="Van Zeijl A."/>
            <person name="Liu W."/>
            <person name="Santuari L."/>
            <person name="Cao Q."/>
            <person name="Sharma T."/>
            <person name="Shen D."/>
            <person name="Roswanjaya Y."/>
            <person name="Wardhani T."/>
            <person name="Kalhor M.S."/>
            <person name="Jansen J."/>
            <person name="Van den Hoogen J."/>
            <person name="Gungor B."/>
            <person name="Hartog M."/>
            <person name="Hontelez J."/>
            <person name="Verver J."/>
            <person name="Yang W.-C."/>
            <person name="Schijlen E."/>
            <person name="Repin R."/>
            <person name="Schilthuizen M."/>
            <person name="Schranz E."/>
            <person name="Heidstra R."/>
            <person name="Miyata K."/>
            <person name="Fedorova E."/>
            <person name="Kohlen W."/>
            <person name="Bisseling T."/>
            <person name="Smit S."/>
            <person name="Geurts R."/>
        </authorList>
    </citation>
    <scope>NUCLEOTIDE SEQUENCE [LARGE SCALE GENOMIC DNA]</scope>
    <source>
        <strain evidence="2">cv. RG33-2</strain>
    </source>
</reference>
<evidence type="ECO:0000313" key="1">
    <source>
        <dbReference type="EMBL" id="PON33487.1"/>
    </source>
</evidence>
<dbReference type="Gene3D" id="3.40.50.150">
    <property type="entry name" value="Vaccinia Virus protein VP39"/>
    <property type="match status" value="1"/>
</dbReference>
<organism evidence="1 2">
    <name type="scientific">Trema orientale</name>
    <name type="common">Charcoal tree</name>
    <name type="synonym">Celtis orientalis</name>
    <dbReference type="NCBI Taxonomy" id="63057"/>
    <lineage>
        <taxon>Eukaryota</taxon>
        <taxon>Viridiplantae</taxon>
        <taxon>Streptophyta</taxon>
        <taxon>Embryophyta</taxon>
        <taxon>Tracheophyta</taxon>
        <taxon>Spermatophyta</taxon>
        <taxon>Magnoliopsida</taxon>
        <taxon>eudicotyledons</taxon>
        <taxon>Gunneridae</taxon>
        <taxon>Pentapetalae</taxon>
        <taxon>rosids</taxon>
        <taxon>fabids</taxon>
        <taxon>Rosales</taxon>
        <taxon>Cannabaceae</taxon>
        <taxon>Trema</taxon>
    </lineage>
</organism>
<dbReference type="SUPFAM" id="SSF53335">
    <property type="entry name" value="S-adenosyl-L-methionine-dependent methyltransferases"/>
    <property type="match status" value="1"/>
</dbReference>
<dbReference type="GO" id="GO:0032259">
    <property type="term" value="P:methylation"/>
    <property type="evidence" value="ECO:0007669"/>
    <property type="project" value="UniProtKB-KW"/>
</dbReference>
<dbReference type="AlphaFoldDB" id="A0A2P5AAB9"/>
<dbReference type="Pfam" id="PF03492">
    <property type="entry name" value="Methyltransf_7"/>
    <property type="match status" value="1"/>
</dbReference>